<proteinExistence type="inferred from homology"/>
<keyword evidence="6" id="KW-0614">Plasmid</keyword>
<evidence type="ECO:0000256" key="4">
    <source>
        <dbReference type="ARBA" id="ARBA00022989"/>
    </source>
</evidence>
<organism evidence="6 7">
    <name type="scientific">Priestia megaterium</name>
    <name type="common">Bacillus megaterium</name>
    <dbReference type="NCBI Taxonomy" id="1404"/>
    <lineage>
        <taxon>Bacteria</taxon>
        <taxon>Bacillati</taxon>
        <taxon>Bacillota</taxon>
        <taxon>Bacilli</taxon>
        <taxon>Bacillales</taxon>
        <taxon>Bacillaceae</taxon>
        <taxon>Priestia</taxon>
    </lineage>
</organism>
<evidence type="ECO:0000256" key="1">
    <source>
        <dbReference type="ARBA" id="ARBA00004167"/>
    </source>
</evidence>
<evidence type="ECO:0000313" key="7">
    <source>
        <dbReference type="Proteomes" id="UP000501076"/>
    </source>
</evidence>
<accession>A0A6M6E563</accession>
<dbReference type="EMBL" id="CP045273">
    <property type="protein sequence ID" value="QJX80674.1"/>
    <property type="molecule type" value="Genomic_DNA"/>
</dbReference>
<dbReference type="Pfam" id="PF04011">
    <property type="entry name" value="LemA"/>
    <property type="match status" value="1"/>
</dbReference>
<dbReference type="Gene3D" id="1.20.1440.20">
    <property type="entry name" value="LemA-like domain"/>
    <property type="match status" value="1"/>
</dbReference>
<dbReference type="AlphaFoldDB" id="A0A6M6E563"/>
<dbReference type="InterPro" id="IPR007156">
    <property type="entry name" value="MamQ_LemA"/>
</dbReference>
<gene>
    <name evidence="6" type="ORF">FDZ14_31790</name>
</gene>
<dbReference type="InterPro" id="IPR023353">
    <property type="entry name" value="LemA-like_dom_sf"/>
</dbReference>
<comment type="subcellular location">
    <subcellularLocation>
        <location evidence="1">Membrane</location>
        <topology evidence="1">Single-pass membrane protein</topology>
    </subcellularLocation>
</comment>
<keyword evidence="5" id="KW-0472">Membrane</keyword>
<evidence type="ECO:0000256" key="2">
    <source>
        <dbReference type="ARBA" id="ARBA00008854"/>
    </source>
</evidence>
<dbReference type="PANTHER" id="PTHR34478">
    <property type="entry name" value="PROTEIN LEMA"/>
    <property type="match status" value="1"/>
</dbReference>
<dbReference type="RefSeq" id="WP_171778669.1">
    <property type="nucleotide sequence ID" value="NZ_CP045273.1"/>
</dbReference>
<dbReference type="SUPFAM" id="SSF140478">
    <property type="entry name" value="LemA-like"/>
    <property type="match status" value="1"/>
</dbReference>
<reference evidence="6 7" key="1">
    <citation type="submission" date="2019-10" db="EMBL/GenBank/DDBJ databases">
        <title>Complete genome sequences for adaption low water activity.</title>
        <authorList>
            <person name="Zhao L."/>
            <person name="Zhong J."/>
        </authorList>
    </citation>
    <scope>NUCLEOTIDE SEQUENCE [LARGE SCALE GENOMIC DNA]</scope>
    <source>
        <strain evidence="6 7">FDU301</strain>
        <plasmid evidence="7">pfdu301a</plasmid>
    </source>
</reference>
<evidence type="ECO:0000256" key="3">
    <source>
        <dbReference type="ARBA" id="ARBA00022692"/>
    </source>
</evidence>
<dbReference type="GO" id="GO:0016020">
    <property type="term" value="C:membrane"/>
    <property type="evidence" value="ECO:0007669"/>
    <property type="project" value="UniProtKB-SubCell"/>
</dbReference>
<evidence type="ECO:0000313" key="6">
    <source>
        <dbReference type="EMBL" id="QJX80674.1"/>
    </source>
</evidence>
<name>A0A6M6E563_PRIMG</name>
<keyword evidence="4" id="KW-1133">Transmembrane helix</keyword>
<sequence>MKNKALIISGVAAGLILIYGVTSYNGLVVAQENVSNKYSQVDNQLKRRADLIPNLVESVKGYTNHEQKAIDSVTNARAQLAGAKTPADKAAADQELSGALSRLLVVAENYPNLKADKNYQSLMDSLEGTENRLSVARKDYNDKVTVYNNKIKKFPKNIVANLFNFDKKEYFETTEQEKETPKVDFGSDN</sequence>
<evidence type="ECO:0000256" key="5">
    <source>
        <dbReference type="ARBA" id="ARBA00023136"/>
    </source>
</evidence>
<protein>
    <submittedName>
        <fullName evidence="6">LemA family protein</fullName>
    </submittedName>
</protein>
<dbReference type="PANTHER" id="PTHR34478:SF2">
    <property type="entry name" value="MEMBRANE PROTEIN"/>
    <property type="match status" value="1"/>
</dbReference>
<geneLocation type="plasmid" evidence="7">
    <name>pfdu301a</name>
</geneLocation>
<dbReference type="Proteomes" id="UP000501076">
    <property type="component" value="Plasmid pFDU301A"/>
</dbReference>
<keyword evidence="3" id="KW-0812">Transmembrane</keyword>
<comment type="similarity">
    <text evidence="2">Belongs to the LemA family.</text>
</comment>